<dbReference type="Proteomes" id="UP001589834">
    <property type="component" value="Unassembled WGS sequence"/>
</dbReference>
<feature type="chain" id="PRO_5045572814" description="Carboxypeptidase regulatory-like domain-containing protein" evidence="1">
    <location>
        <begin position="33"/>
        <end position="166"/>
    </location>
</feature>
<proteinExistence type="predicted"/>
<dbReference type="RefSeq" id="WP_377482136.1">
    <property type="nucleotide sequence ID" value="NZ_JBHLTN010000016.1"/>
</dbReference>
<keyword evidence="3" id="KW-1185">Reference proteome</keyword>
<dbReference type="EMBL" id="JBHLTN010000016">
    <property type="protein sequence ID" value="MFC0592579.1"/>
    <property type="molecule type" value="Genomic_DNA"/>
</dbReference>
<feature type="signal peptide" evidence="1">
    <location>
        <begin position="1"/>
        <end position="32"/>
    </location>
</feature>
<organism evidence="2 3">
    <name type="scientific">Ottowia pentelensis</name>
    <dbReference type="NCBI Taxonomy" id="511108"/>
    <lineage>
        <taxon>Bacteria</taxon>
        <taxon>Pseudomonadati</taxon>
        <taxon>Pseudomonadota</taxon>
        <taxon>Betaproteobacteria</taxon>
        <taxon>Burkholderiales</taxon>
        <taxon>Comamonadaceae</taxon>
        <taxon>Ottowia</taxon>
    </lineage>
</organism>
<evidence type="ECO:0000313" key="3">
    <source>
        <dbReference type="Proteomes" id="UP001589834"/>
    </source>
</evidence>
<keyword evidence="1" id="KW-0732">Signal</keyword>
<sequence length="166" mass="17977">MNTITIQRAGLRTAVALAALTLGGALAAPAWAAAPATTAPAKTAPANKPAVVDEDVTMFDVVPGTTYLNGGVGQLSEERMHKDARHWPLRMTFSDKTSNEFVADVKLKVFDHSGRAVLRLKDAGPMTYVQLPQGDYRVTADYRGDTLTREIHIGPKGMDANFHWMI</sequence>
<name>A0ABV6PRV9_9BURK</name>
<evidence type="ECO:0008006" key="4">
    <source>
        <dbReference type="Google" id="ProtNLM"/>
    </source>
</evidence>
<comment type="caution">
    <text evidence="2">The sequence shown here is derived from an EMBL/GenBank/DDBJ whole genome shotgun (WGS) entry which is preliminary data.</text>
</comment>
<protein>
    <recommendedName>
        <fullName evidence="4">Carboxypeptidase regulatory-like domain-containing protein</fullName>
    </recommendedName>
</protein>
<reference evidence="2 3" key="1">
    <citation type="submission" date="2024-09" db="EMBL/GenBank/DDBJ databases">
        <authorList>
            <person name="Sun Q."/>
            <person name="Mori K."/>
        </authorList>
    </citation>
    <scope>NUCLEOTIDE SEQUENCE [LARGE SCALE GENOMIC DNA]</scope>
    <source>
        <strain evidence="2 3">NCAIM B.02336</strain>
    </source>
</reference>
<evidence type="ECO:0000256" key="1">
    <source>
        <dbReference type="SAM" id="SignalP"/>
    </source>
</evidence>
<accession>A0ABV6PRV9</accession>
<evidence type="ECO:0000313" key="2">
    <source>
        <dbReference type="EMBL" id="MFC0592579.1"/>
    </source>
</evidence>
<gene>
    <name evidence="2" type="ORF">ACFFGG_08425</name>
</gene>